<evidence type="ECO:0000313" key="9">
    <source>
        <dbReference type="EMBL" id="GJF08339.1"/>
    </source>
</evidence>
<comment type="subcellular location">
    <subcellularLocation>
        <location evidence="1">Cell membrane</location>
        <topology evidence="1">Multi-pass membrane protein</topology>
    </subcellularLocation>
</comment>
<feature type="transmembrane region" description="Helical" evidence="7">
    <location>
        <begin position="148"/>
        <end position="168"/>
    </location>
</feature>
<dbReference type="EMBL" id="BPRH01003170">
    <property type="protein sequence ID" value="GJF08339.1"/>
    <property type="molecule type" value="Genomic_DNA"/>
</dbReference>
<keyword evidence="10" id="KW-1185">Reference proteome</keyword>
<feature type="transmembrane region" description="Helical" evidence="7">
    <location>
        <begin position="298"/>
        <end position="321"/>
    </location>
</feature>
<keyword evidence="6 7" id="KW-0472">Membrane</keyword>
<evidence type="ECO:0000256" key="3">
    <source>
        <dbReference type="ARBA" id="ARBA00022475"/>
    </source>
</evidence>
<dbReference type="InterPro" id="IPR006707">
    <property type="entry name" value="T7SS_EccD"/>
</dbReference>
<dbReference type="NCBIfam" id="TIGR03920">
    <property type="entry name" value="T7SS_EccD"/>
    <property type="match status" value="1"/>
</dbReference>
<feature type="transmembrane region" description="Helical" evidence="7">
    <location>
        <begin position="356"/>
        <end position="375"/>
    </location>
</feature>
<keyword evidence="4 7" id="KW-0812">Transmembrane</keyword>
<dbReference type="Proteomes" id="UP001060504">
    <property type="component" value="Unassembled WGS sequence"/>
</dbReference>
<keyword evidence="5 7" id="KW-1133">Transmembrane helix</keyword>
<evidence type="ECO:0000256" key="2">
    <source>
        <dbReference type="ARBA" id="ARBA00006162"/>
    </source>
</evidence>
<dbReference type="Pfam" id="PF19053">
    <property type="entry name" value="EccD"/>
    <property type="match status" value="1"/>
</dbReference>
<feature type="transmembrane region" description="Helical" evidence="7">
    <location>
        <begin position="121"/>
        <end position="142"/>
    </location>
</feature>
<reference evidence="9 10" key="1">
    <citation type="submission" date="2021-08" db="EMBL/GenBank/DDBJ databases">
        <title>Draft genome sequence of Mycolicibacterium sp. NGTWS1702 strain.</title>
        <authorList>
            <person name="Matsumoto M."/>
            <person name="Tang B.C.C."/>
            <person name="Machida Y."/>
            <person name="Matoyama H."/>
            <person name="Kishihara T."/>
            <person name="Sato S."/>
            <person name="Kondo I."/>
            <person name="Sano M."/>
            <person name="Kato G."/>
        </authorList>
    </citation>
    <scope>NUCLEOTIDE SEQUENCE [LARGE SCALE GENOMIC DNA]</scope>
    <source>
        <strain evidence="9 10">NGTWSNA01</strain>
    </source>
</reference>
<feature type="transmembrane region" description="Helical" evidence="7">
    <location>
        <begin position="327"/>
        <end position="344"/>
    </location>
</feature>
<evidence type="ECO:0000256" key="4">
    <source>
        <dbReference type="ARBA" id="ARBA00022692"/>
    </source>
</evidence>
<dbReference type="Pfam" id="PF08817">
    <property type="entry name" value="YukD"/>
    <property type="match status" value="1"/>
</dbReference>
<feature type="domain" description="EccD-like transmembrane" evidence="8">
    <location>
        <begin position="121"/>
        <end position="441"/>
    </location>
</feature>
<keyword evidence="3" id="KW-1003">Cell membrane</keyword>
<feature type="transmembrane region" description="Helical" evidence="7">
    <location>
        <begin position="199"/>
        <end position="218"/>
    </location>
</feature>
<comment type="caution">
    <text evidence="9">The sequence shown here is derived from an EMBL/GenBank/DDBJ whole genome shotgun (WGS) entry which is preliminary data.</text>
</comment>
<feature type="transmembrane region" description="Helical" evidence="7">
    <location>
        <begin position="415"/>
        <end position="438"/>
    </location>
</feature>
<feature type="transmembrane region" description="Helical" evidence="7">
    <location>
        <begin position="381"/>
        <end position="403"/>
    </location>
</feature>
<sequence>MPDTLCRLAIHATGTTDIDVPATLDVTLPADCPVAVLIPSIVDIVVNGPIAAAEPRRWCLTRVGGELLDTSMTLRENAVHDGELILLTTAPFPMPRSRPVDSSGVVVEVADQTLPAVLHGAVTAAGLFATVVGAATLAWTGVAAGTSTHLWTAALLAAVSATGAVVIGRPAQQSSAVLSLAAVAFAMVTGFLAGPGAPWAPAFLLTASSGFAVSILMLHMTDGNRATLTAFAAITSAIAVVAVIGVTTQLPAESAGALLTVVSLAALSGAPKLTVAAAGVGPSRPEIGDRRAAVAHRVLTGLVAGWASSAALGVAVVTAAALTKTGAPAVAVMFAADVGLLLLLRQRTHFDVRRRVGLGAAGLCALTGAHIVAVSAAPKCAPWLCAAAVVTGVGAVAWTAITVPPNPVVRHALQMLEYLSLAAVVPLSAWVAGAYGLVRDLSLP</sequence>
<evidence type="ECO:0000256" key="6">
    <source>
        <dbReference type="ARBA" id="ARBA00023136"/>
    </source>
</evidence>
<dbReference type="InterPro" id="IPR044049">
    <property type="entry name" value="EccD_transm"/>
</dbReference>
<comment type="similarity">
    <text evidence="2">Belongs to the EccD/Snm4 family.</text>
</comment>
<evidence type="ECO:0000313" key="10">
    <source>
        <dbReference type="Proteomes" id="UP001060504"/>
    </source>
</evidence>
<feature type="transmembrane region" description="Helical" evidence="7">
    <location>
        <begin position="230"/>
        <end position="250"/>
    </location>
</feature>
<feature type="transmembrane region" description="Helical" evidence="7">
    <location>
        <begin position="256"/>
        <end position="278"/>
    </location>
</feature>
<protein>
    <submittedName>
        <fullName evidence="9">ESX-4 secretion system protein eccD4</fullName>
    </submittedName>
</protein>
<organism evidence="9 10">
    <name type="scientific">Mycolicibacterium cyprinidarum</name>
    <dbReference type="NCBI Taxonomy" id="2860311"/>
    <lineage>
        <taxon>Bacteria</taxon>
        <taxon>Bacillati</taxon>
        <taxon>Actinomycetota</taxon>
        <taxon>Actinomycetes</taxon>
        <taxon>Mycobacteriales</taxon>
        <taxon>Mycobacteriaceae</taxon>
        <taxon>Mycolicibacterium</taxon>
    </lineage>
</organism>
<gene>
    <name evidence="9" type="primary">eccD4</name>
    <name evidence="9" type="ORF">NGTWS1702_30330</name>
</gene>
<feature type="transmembrane region" description="Helical" evidence="7">
    <location>
        <begin position="175"/>
        <end position="193"/>
    </location>
</feature>
<dbReference type="InterPro" id="IPR024962">
    <property type="entry name" value="YukD-like"/>
</dbReference>
<name>A0ABQ4V3H0_9MYCO</name>
<evidence type="ECO:0000256" key="1">
    <source>
        <dbReference type="ARBA" id="ARBA00004651"/>
    </source>
</evidence>
<accession>A0ABQ4V3H0</accession>
<evidence type="ECO:0000256" key="5">
    <source>
        <dbReference type="ARBA" id="ARBA00022989"/>
    </source>
</evidence>
<evidence type="ECO:0000256" key="7">
    <source>
        <dbReference type="SAM" id="Phobius"/>
    </source>
</evidence>
<evidence type="ECO:0000259" key="8">
    <source>
        <dbReference type="Pfam" id="PF19053"/>
    </source>
</evidence>
<dbReference type="Gene3D" id="3.10.20.90">
    <property type="entry name" value="Phosphatidylinositol 3-kinase Catalytic Subunit, Chain A, domain 1"/>
    <property type="match status" value="1"/>
</dbReference>
<proteinExistence type="inferred from homology"/>